<sequence length="229" mass="24322">MSTIFGAISVETPKFSVIKALNLAGAEVRKYPAQVRAEVTYDIAPEASIADGLNTPFRALAGFIFGGNTSRAGGASEKVAMTAPVVMQTGAAEKIAMTAPVVMHTSPADASAGAATDTASAADTTAASGKRVMAFIMPSKYKTVDELPTPKDERVKLTEVPERTFAALRFRGVMTRDVVDARTAELRAAAEREGLKLSVDPSLVQYCAYNPPWCLPWLRTNDILIPVAE</sequence>
<evidence type="ECO:0008006" key="4">
    <source>
        <dbReference type="Google" id="ProtNLM"/>
    </source>
</evidence>
<keyword evidence="3" id="KW-1185">Reference proteome</keyword>
<comment type="caution">
    <text evidence="2">The sequence shown here is derived from an EMBL/GenBank/DDBJ whole genome shotgun (WGS) entry which is preliminary data.</text>
</comment>
<evidence type="ECO:0000313" key="3">
    <source>
        <dbReference type="Proteomes" id="UP000075714"/>
    </source>
</evidence>
<organism evidence="2 3">
    <name type="scientific">Gonium pectorale</name>
    <name type="common">Green alga</name>
    <dbReference type="NCBI Taxonomy" id="33097"/>
    <lineage>
        <taxon>Eukaryota</taxon>
        <taxon>Viridiplantae</taxon>
        <taxon>Chlorophyta</taxon>
        <taxon>core chlorophytes</taxon>
        <taxon>Chlorophyceae</taxon>
        <taxon>CS clade</taxon>
        <taxon>Chlamydomonadales</taxon>
        <taxon>Volvocaceae</taxon>
        <taxon>Gonium</taxon>
    </lineage>
</organism>
<comment type="similarity">
    <text evidence="1">Belongs to the HEBP family.</text>
</comment>
<gene>
    <name evidence="2" type="ORF">GPECTOR_21g684</name>
</gene>
<dbReference type="EMBL" id="LSYV01000022">
    <property type="protein sequence ID" value="KXZ49458.1"/>
    <property type="molecule type" value="Genomic_DNA"/>
</dbReference>
<dbReference type="Proteomes" id="UP000075714">
    <property type="component" value="Unassembled WGS sequence"/>
</dbReference>
<name>A0A150GI02_GONPE</name>
<protein>
    <recommendedName>
        <fullName evidence="4">SOUL heme-binding protein</fullName>
    </recommendedName>
</protein>
<dbReference type="AlphaFoldDB" id="A0A150GI02"/>
<proteinExistence type="inferred from homology"/>
<reference evidence="3" key="1">
    <citation type="journal article" date="2016" name="Nat. Commun.">
        <title>The Gonium pectorale genome demonstrates co-option of cell cycle regulation during the evolution of multicellularity.</title>
        <authorList>
            <person name="Hanschen E.R."/>
            <person name="Marriage T.N."/>
            <person name="Ferris P.J."/>
            <person name="Hamaji T."/>
            <person name="Toyoda A."/>
            <person name="Fujiyama A."/>
            <person name="Neme R."/>
            <person name="Noguchi H."/>
            <person name="Minakuchi Y."/>
            <person name="Suzuki M."/>
            <person name="Kawai-Toyooka H."/>
            <person name="Smith D.R."/>
            <person name="Sparks H."/>
            <person name="Anderson J."/>
            <person name="Bakaric R."/>
            <person name="Luria V."/>
            <person name="Karger A."/>
            <person name="Kirschner M.W."/>
            <person name="Durand P.M."/>
            <person name="Michod R.E."/>
            <person name="Nozaki H."/>
            <person name="Olson B.J."/>
        </authorList>
    </citation>
    <scope>NUCLEOTIDE SEQUENCE [LARGE SCALE GENOMIC DNA]</scope>
    <source>
        <strain evidence="3">NIES-2863</strain>
    </source>
</reference>
<dbReference type="Pfam" id="PF04832">
    <property type="entry name" value="SOUL"/>
    <property type="match status" value="2"/>
</dbReference>
<dbReference type="InterPro" id="IPR011256">
    <property type="entry name" value="Reg_factor_effector_dom_sf"/>
</dbReference>
<evidence type="ECO:0000313" key="2">
    <source>
        <dbReference type="EMBL" id="KXZ49458.1"/>
    </source>
</evidence>
<dbReference type="SUPFAM" id="SSF55136">
    <property type="entry name" value="Probable bacterial effector-binding domain"/>
    <property type="match status" value="2"/>
</dbReference>
<dbReference type="OrthoDB" id="6424451at2759"/>
<dbReference type="Gene3D" id="3.20.80.10">
    <property type="entry name" value="Regulatory factor, effector binding domain"/>
    <property type="match status" value="2"/>
</dbReference>
<dbReference type="PANTHER" id="PTHR11220">
    <property type="entry name" value="HEME-BINDING PROTEIN-RELATED"/>
    <property type="match status" value="1"/>
</dbReference>
<dbReference type="InterPro" id="IPR006917">
    <property type="entry name" value="SOUL_heme-bd"/>
</dbReference>
<evidence type="ECO:0000256" key="1">
    <source>
        <dbReference type="ARBA" id="ARBA00009817"/>
    </source>
</evidence>
<accession>A0A150GI02</accession>
<dbReference type="PANTHER" id="PTHR11220:SF58">
    <property type="entry name" value="SOUL HEME-BINDING FAMILY PROTEIN"/>
    <property type="match status" value="1"/>
</dbReference>